<organism evidence="2 3">
    <name type="scientific">Geodia barretti</name>
    <name type="common">Barrett's horny sponge</name>
    <dbReference type="NCBI Taxonomy" id="519541"/>
    <lineage>
        <taxon>Eukaryota</taxon>
        <taxon>Metazoa</taxon>
        <taxon>Porifera</taxon>
        <taxon>Demospongiae</taxon>
        <taxon>Heteroscleromorpha</taxon>
        <taxon>Tetractinellida</taxon>
        <taxon>Astrophorina</taxon>
        <taxon>Geodiidae</taxon>
        <taxon>Geodia</taxon>
    </lineage>
</organism>
<evidence type="ECO:0000313" key="3">
    <source>
        <dbReference type="Proteomes" id="UP001174909"/>
    </source>
</evidence>
<keyword evidence="1" id="KW-1133">Transmembrane helix</keyword>
<dbReference type="Proteomes" id="UP001174909">
    <property type="component" value="Unassembled WGS sequence"/>
</dbReference>
<accession>A0AA35XBY3</accession>
<keyword evidence="3" id="KW-1185">Reference proteome</keyword>
<keyword evidence="1" id="KW-0812">Transmembrane</keyword>
<evidence type="ECO:0000256" key="1">
    <source>
        <dbReference type="SAM" id="Phobius"/>
    </source>
</evidence>
<dbReference type="EMBL" id="CASHTH010003461">
    <property type="protein sequence ID" value="CAI8045252.1"/>
    <property type="molecule type" value="Genomic_DNA"/>
</dbReference>
<keyword evidence="1" id="KW-0472">Membrane</keyword>
<gene>
    <name evidence="2" type="ORF">GBAR_LOCUS25048</name>
</gene>
<protein>
    <submittedName>
        <fullName evidence="2">Uncharacterized protein</fullName>
    </submittedName>
</protein>
<comment type="caution">
    <text evidence="2">The sequence shown here is derived from an EMBL/GenBank/DDBJ whole genome shotgun (WGS) entry which is preliminary data.</text>
</comment>
<name>A0AA35XBY3_GEOBA</name>
<proteinExistence type="predicted"/>
<dbReference type="AlphaFoldDB" id="A0AA35XBY3"/>
<sequence>MVGTRPAFQTESENQCPQRLPNLSRWAHLHLEYRAGGDWTGKVFREELHQHQCRHIFEWILILGTFFLALTLSPKNGKTSTRIQQG</sequence>
<feature type="transmembrane region" description="Helical" evidence="1">
    <location>
        <begin position="56"/>
        <end position="73"/>
    </location>
</feature>
<reference evidence="2" key="1">
    <citation type="submission" date="2023-03" db="EMBL/GenBank/DDBJ databases">
        <authorList>
            <person name="Steffen K."/>
            <person name="Cardenas P."/>
        </authorList>
    </citation>
    <scope>NUCLEOTIDE SEQUENCE</scope>
</reference>
<evidence type="ECO:0000313" key="2">
    <source>
        <dbReference type="EMBL" id="CAI8045252.1"/>
    </source>
</evidence>